<keyword evidence="2" id="KW-0732">Signal</keyword>
<feature type="region of interest" description="Disordered" evidence="1">
    <location>
        <begin position="28"/>
        <end position="59"/>
    </location>
</feature>
<accession>A0A1L6MW78</accession>
<feature type="compositionally biased region" description="Gly residues" evidence="1">
    <location>
        <begin position="42"/>
        <end position="59"/>
    </location>
</feature>
<evidence type="ECO:0000313" key="4">
    <source>
        <dbReference type="Proteomes" id="UP000185544"/>
    </source>
</evidence>
<evidence type="ECO:0000256" key="2">
    <source>
        <dbReference type="SAM" id="SignalP"/>
    </source>
</evidence>
<evidence type="ECO:0000313" key="3">
    <source>
        <dbReference type="EMBL" id="APR99782.1"/>
    </source>
</evidence>
<dbReference type="PROSITE" id="PS51257">
    <property type="entry name" value="PROKAR_LIPOPROTEIN"/>
    <property type="match status" value="1"/>
</dbReference>
<dbReference type="AlphaFoldDB" id="A0A1L6MW78"/>
<gene>
    <name evidence="3" type="ORF">BCY86_03145</name>
</gene>
<dbReference type="EMBL" id="CP016908">
    <property type="protein sequence ID" value="APR99782.1"/>
    <property type="molecule type" value="Genomic_DNA"/>
</dbReference>
<keyword evidence="4" id="KW-1185">Reference proteome</keyword>
<feature type="compositionally biased region" description="Polar residues" evidence="1">
    <location>
        <begin position="28"/>
        <end position="38"/>
    </location>
</feature>
<protein>
    <submittedName>
        <fullName evidence="3">Uncharacterized protein</fullName>
    </submittedName>
</protein>
<evidence type="ECO:0000256" key="1">
    <source>
        <dbReference type="SAM" id="MobiDB-lite"/>
    </source>
</evidence>
<sequence>MIRSRKSVSYGLFSSFLIGSMSLLSACGSSRVDTSPSSEGVIKGGGYQEGGSDGGPQVE</sequence>
<name>A0A1L6MW78_9BACT</name>
<organism evidence="3 4">
    <name type="scientific">Pajaroellobacter abortibovis</name>
    <dbReference type="NCBI Taxonomy" id="1882918"/>
    <lineage>
        <taxon>Bacteria</taxon>
        <taxon>Pseudomonadati</taxon>
        <taxon>Myxococcota</taxon>
        <taxon>Polyangia</taxon>
        <taxon>Polyangiales</taxon>
        <taxon>Polyangiaceae</taxon>
    </lineage>
</organism>
<proteinExistence type="predicted"/>
<dbReference type="KEGG" id="pabo:BCY86_03145"/>
<feature type="chain" id="PRO_5013381152" evidence="2">
    <location>
        <begin position="27"/>
        <end position="59"/>
    </location>
</feature>
<feature type="signal peptide" evidence="2">
    <location>
        <begin position="1"/>
        <end position="26"/>
    </location>
</feature>
<dbReference type="Proteomes" id="UP000185544">
    <property type="component" value="Chromosome"/>
</dbReference>
<reference evidence="3 4" key="1">
    <citation type="submission" date="2016-08" db="EMBL/GenBank/DDBJ databases">
        <title>Identification and validation of antigenic proteins from Pajaroellobacter abortibovis using de-novo genome sequence assembly and reverse vaccinology.</title>
        <authorList>
            <person name="Welly B.T."/>
            <person name="Miller M.R."/>
            <person name="Stott J.L."/>
            <person name="Blanchard M.T."/>
            <person name="Islas-Trejo A.D."/>
            <person name="O'Rourke S.M."/>
            <person name="Young A.E."/>
            <person name="Medrano J.F."/>
            <person name="Van Eenennaam A.L."/>
        </authorList>
    </citation>
    <scope>NUCLEOTIDE SEQUENCE [LARGE SCALE GENOMIC DNA]</scope>
    <source>
        <strain evidence="3 4">BTF92-0548A/99-0131</strain>
    </source>
</reference>